<gene>
    <name evidence="1" type="ORF">JTE90_027728</name>
</gene>
<evidence type="ECO:0008006" key="3">
    <source>
        <dbReference type="Google" id="ProtNLM"/>
    </source>
</evidence>
<protein>
    <recommendedName>
        <fullName evidence="3">Reverse transcriptase</fullName>
    </recommendedName>
</protein>
<name>A0AAV6UHF4_9ARAC</name>
<dbReference type="Proteomes" id="UP000827092">
    <property type="component" value="Unassembled WGS sequence"/>
</dbReference>
<comment type="caution">
    <text evidence="1">The sequence shown here is derived from an EMBL/GenBank/DDBJ whole genome shotgun (WGS) entry which is preliminary data.</text>
</comment>
<accession>A0AAV6UHF4</accession>
<organism evidence="1 2">
    <name type="scientific">Oedothorax gibbosus</name>
    <dbReference type="NCBI Taxonomy" id="931172"/>
    <lineage>
        <taxon>Eukaryota</taxon>
        <taxon>Metazoa</taxon>
        <taxon>Ecdysozoa</taxon>
        <taxon>Arthropoda</taxon>
        <taxon>Chelicerata</taxon>
        <taxon>Arachnida</taxon>
        <taxon>Araneae</taxon>
        <taxon>Araneomorphae</taxon>
        <taxon>Entelegynae</taxon>
        <taxon>Araneoidea</taxon>
        <taxon>Linyphiidae</taxon>
        <taxon>Erigoninae</taxon>
        <taxon>Oedothorax</taxon>
    </lineage>
</organism>
<evidence type="ECO:0000313" key="2">
    <source>
        <dbReference type="Proteomes" id="UP000827092"/>
    </source>
</evidence>
<evidence type="ECO:0000313" key="1">
    <source>
        <dbReference type="EMBL" id="KAG8183802.1"/>
    </source>
</evidence>
<dbReference type="AlphaFoldDB" id="A0AAV6UHF4"/>
<sequence>MQKVPNQPVGKFVSRLVSHAEEARQLARLHIGKSQAKDKSRYDGIHRPVSYQIDELVWVFKLVCLKKLLKRYFGPFRVKNKLPDVTYEVEPCEPSRRKINFKEVVHEAIQRSRSSIRPI</sequence>
<proteinExistence type="predicted"/>
<keyword evidence="2" id="KW-1185">Reference proteome</keyword>
<dbReference type="EMBL" id="JAFNEN010000403">
    <property type="protein sequence ID" value="KAG8183802.1"/>
    <property type="molecule type" value="Genomic_DNA"/>
</dbReference>
<reference evidence="1 2" key="1">
    <citation type="journal article" date="2022" name="Nat. Ecol. Evol.">
        <title>A masculinizing supergene underlies an exaggerated male reproductive morph in a spider.</title>
        <authorList>
            <person name="Hendrickx F."/>
            <person name="De Corte Z."/>
            <person name="Sonet G."/>
            <person name="Van Belleghem S.M."/>
            <person name="Kostlbacher S."/>
            <person name="Vangestel C."/>
        </authorList>
    </citation>
    <scope>NUCLEOTIDE SEQUENCE [LARGE SCALE GENOMIC DNA]</scope>
    <source>
        <strain evidence="1">W744_W776</strain>
    </source>
</reference>